<name>A0A556QJ45_9BACT</name>
<keyword evidence="1 4" id="KW-0805">Transcription regulation</keyword>
<gene>
    <name evidence="5" type="ORF">FPL22_11135</name>
</gene>
<dbReference type="InterPro" id="IPR052362">
    <property type="entry name" value="HTH-GbsR_regulator"/>
</dbReference>
<proteinExistence type="inferred from homology"/>
<dbReference type="PANTHER" id="PTHR38465:SF1">
    <property type="entry name" value="HTH-TYPE TRANSCRIPTIONAL REGULATOR MJ1563-RELATED"/>
    <property type="match status" value="1"/>
</dbReference>
<dbReference type="EMBL" id="VMBG01000002">
    <property type="protein sequence ID" value="TSJ76673.1"/>
    <property type="molecule type" value="Genomic_DNA"/>
</dbReference>
<dbReference type="InterPro" id="IPR036388">
    <property type="entry name" value="WH-like_DNA-bd_sf"/>
</dbReference>
<dbReference type="Gene3D" id="1.10.10.10">
    <property type="entry name" value="Winged helix-like DNA-binding domain superfamily/Winged helix DNA-binding domain"/>
    <property type="match status" value="1"/>
</dbReference>
<evidence type="ECO:0000313" key="6">
    <source>
        <dbReference type="Proteomes" id="UP000315648"/>
    </source>
</evidence>
<keyword evidence="2 4" id="KW-0238">DNA-binding</keyword>
<keyword evidence="6" id="KW-1185">Reference proteome</keyword>
<accession>A0A556QJ45</accession>
<dbReference type="GO" id="GO:0003677">
    <property type="term" value="F:DNA binding"/>
    <property type="evidence" value="ECO:0007669"/>
    <property type="project" value="UniProtKB-UniRule"/>
</dbReference>
<comment type="caution">
    <text evidence="5">The sequence shown here is derived from an EMBL/GenBank/DDBJ whole genome shotgun (WGS) entry which is preliminary data.</text>
</comment>
<dbReference type="PIRSF" id="PIRSF006707">
    <property type="entry name" value="MJ1563"/>
    <property type="match status" value="1"/>
</dbReference>
<comment type="similarity">
    <text evidence="4">Belongs to the GbsR family.</text>
</comment>
<dbReference type="Proteomes" id="UP000315648">
    <property type="component" value="Unassembled WGS sequence"/>
</dbReference>
<dbReference type="SUPFAM" id="SSF46785">
    <property type="entry name" value="Winged helix' DNA-binding domain"/>
    <property type="match status" value="1"/>
</dbReference>
<dbReference type="PANTHER" id="PTHR38465">
    <property type="entry name" value="HTH-TYPE TRANSCRIPTIONAL REGULATOR MJ1563-RELATED"/>
    <property type="match status" value="1"/>
</dbReference>
<evidence type="ECO:0000256" key="3">
    <source>
        <dbReference type="ARBA" id="ARBA00023163"/>
    </source>
</evidence>
<dbReference type="OrthoDB" id="9791954at2"/>
<sequence length="166" mass="18117">MPAKSTPPVVTVAGQSAELDREIIAFWVQVAGLLGYSRSIGEIFGLIFLSELPLCADEVVERLGISRSGAGQGLKALQDIGAIKPVHPLSSRKEHYQMQTDLGVLVKLLLNARILPKVEELANQRAALDASVRAQGPAHLVQRFEKLDRWRNKTAPLLALLKTFST</sequence>
<protein>
    <recommendedName>
        <fullName evidence="4">HTH-type transcriptional regulator</fullName>
    </recommendedName>
</protein>
<evidence type="ECO:0000256" key="2">
    <source>
        <dbReference type="ARBA" id="ARBA00023125"/>
    </source>
</evidence>
<dbReference type="AlphaFoldDB" id="A0A556QJ45"/>
<evidence type="ECO:0000256" key="1">
    <source>
        <dbReference type="ARBA" id="ARBA00023015"/>
    </source>
</evidence>
<evidence type="ECO:0000313" key="5">
    <source>
        <dbReference type="EMBL" id="TSJ76673.1"/>
    </source>
</evidence>
<dbReference type="InterPro" id="IPR026282">
    <property type="entry name" value="MJ1563"/>
</dbReference>
<dbReference type="InterPro" id="IPR036390">
    <property type="entry name" value="WH_DNA-bd_sf"/>
</dbReference>
<dbReference type="RefSeq" id="WP_144230430.1">
    <property type="nucleotide sequence ID" value="NZ_CBCRVV010000014.1"/>
</dbReference>
<evidence type="ECO:0000256" key="4">
    <source>
        <dbReference type="PIRNR" id="PIRNR006707"/>
    </source>
</evidence>
<organism evidence="5 6">
    <name type="scientific">Rariglobus hedericola</name>
    <dbReference type="NCBI Taxonomy" id="2597822"/>
    <lineage>
        <taxon>Bacteria</taxon>
        <taxon>Pseudomonadati</taxon>
        <taxon>Verrucomicrobiota</taxon>
        <taxon>Opitutia</taxon>
        <taxon>Opitutales</taxon>
        <taxon>Opitutaceae</taxon>
        <taxon>Rariglobus</taxon>
    </lineage>
</organism>
<keyword evidence="3 4" id="KW-0804">Transcription</keyword>
<reference evidence="5 6" key="1">
    <citation type="submission" date="2019-07" db="EMBL/GenBank/DDBJ databases">
        <title>Description of 53C-WASEF.</title>
        <authorList>
            <person name="Pitt A."/>
            <person name="Hahn M.W."/>
        </authorList>
    </citation>
    <scope>NUCLEOTIDE SEQUENCE [LARGE SCALE GENOMIC DNA]</scope>
    <source>
        <strain evidence="5 6">53C-WASEF</strain>
    </source>
</reference>